<accession>A0AAW8JGM7</accession>
<sequence length="207" mass="23783">MKNLSYFISTLIISVCSTQTFATVGGEQSIEFLGYEAKEQKVYLLRHYGDESGHLPQLYYYQLNQTQPPKLISVNSIYIDPKTKKVEKYLENPYFEQQLKKIKSRLKPLKAANAATAKIQILSTAKKQVPHPQDNEWKITQYTYKYNISSKNMLSQTQTAVAYKPYLKISQYYTVPAHNMAVVAVKYLAFPEETGYTSEDPVLLITK</sequence>
<dbReference type="Proteomes" id="UP001243195">
    <property type="component" value="Unassembled WGS sequence"/>
</dbReference>
<gene>
    <name evidence="2" type="ORF">RFH51_03055</name>
</gene>
<keyword evidence="1" id="KW-0732">Signal</keyword>
<dbReference type="RefSeq" id="WP_308955047.1">
    <property type="nucleotide sequence ID" value="NZ_JAVICY010000030.1"/>
</dbReference>
<dbReference type="EMBL" id="JAVIDA010000003">
    <property type="protein sequence ID" value="MDQ9070438.1"/>
    <property type="molecule type" value="Genomic_DNA"/>
</dbReference>
<evidence type="ECO:0000256" key="1">
    <source>
        <dbReference type="SAM" id="SignalP"/>
    </source>
</evidence>
<reference evidence="2" key="1">
    <citation type="submission" date="2023-08" db="EMBL/GenBank/DDBJ databases">
        <title>Emergence of clinically-relevant ST2 carbapenem-resistant Acinetobacter baumannii strains in hospital sewages in Zhejiang, East of China.</title>
        <authorList>
            <person name="Kaichao C."/>
            <person name="Zhang R."/>
        </authorList>
    </citation>
    <scope>NUCLEOTIDE SEQUENCE</scope>
    <source>
        <strain evidence="2">M-SY-60</strain>
    </source>
</reference>
<comment type="caution">
    <text evidence="2">The sequence shown here is derived from an EMBL/GenBank/DDBJ whole genome shotgun (WGS) entry which is preliminary data.</text>
</comment>
<evidence type="ECO:0008006" key="4">
    <source>
        <dbReference type="Google" id="ProtNLM"/>
    </source>
</evidence>
<name>A0AAW8JGM7_9GAMM</name>
<feature type="signal peptide" evidence="1">
    <location>
        <begin position="1"/>
        <end position="22"/>
    </location>
</feature>
<dbReference type="AlphaFoldDB" id="A0AAW8JGM7"/>
<evidence type="ECO:0000313" key="3">
    <source>
        <dbReference type="Proteomes" id="UP001243195"/>
    </source>
</evidence>
<protein>
    <recommendedName>
        <fullName evidence="4">Aminotransferase</fullName>
    </recommendedName>
</protein>
<proteinExistence type="predicted"/>
<evidence type="ECO:0000313" key="2">
    <source>
        <dbReference type="EMBL" id="MDQ9070438.1"/>
    </source>
</evidence>
<feature type="chain" id="PRO_5043846727" description="Aminotransferase" evidence="1">
    <location>
        <begin position="23"/>
        <end position="207"/>
    </location>
</feature>
<organism evidence="2 3">
    <name type="scientific">Acinetobacter gerneri</name>
    <dbReference type="NCBI Taxonomy" id="202952"/>
    <lineage>
        <taxon>Bacteria</taxon>
        <taxon>Pseudomonadati</taxon>
        <taxon>Pseudomonadota</taxon>
        <taxon>Gammaproteobacteria</taxon>
        <taxon>Moraxellales</taxon>
        <taxon>Moraxellaceae</taxon>
        <taxon>Acinetobacter</taxon>
    </lineage>
</organism>